<evidence type="ECO:0000256" key="9">
    <source>
        <dbReference type="ARBA" id="ARBA00022692"/>
    </source>
</evidence>
<comment type="subcellular location">
    <subcellularLocation>
        <location evidence="3">Plastid</location>
        <location evidence="3">Chloroplast thylakoid membrane</location>
        <topology evidence="3">Single-pass membrane protein</topology>
    </subcellularLocation>
</comment>
<dbReference type="GO" id="GO:0015979">
    <property type="term" value="P:photosynthesis"/>
    <property type="evidence" value="ECO:0007669"/>
    <property type="project" value="UniProtKB-KW"/>
</dbReference>
<dbReference type="InterPro" id="IPR036052">
    <property type="entry name" value="TrpB-like_PALP_sf"/>
</dbReference>
<dbReference type="Gene3D" id="3.40.50.1100">
    <property type="match status" value="2"/>
</dbReference>
<reference evidence="15 16" key="1">
    <citation type="journal article" date="2018" name="Plant J.">
        <title>Genome sequences of Chlorella sorokiniana UTEX 1602 and Micractinium conductrix SAG 241.80: implications to maltose excretion by a green alga.</title>
        <authorList>
            <person name="Arriola M.B."/>
            <person name="Velmurugan N."/>
            <person name="Zhang Y."/>
            <person name="Plunkett M.H."/>
            <person name="Hondzo H."/>
            <person name="Barney B.M."/>
        </authorList>
    </citation>
    <scope>NUCLEOTIDE SEQUENCE [LARGE SCALE GENOMIC DNA]</scope>
    <source>
        <strain evidence="15 16">SAG 241.80</strain>
    </source>
</reference>
<evidence type="ECO:0000256" key="7">
    <source>
        <dbReference type="ARBA" id="ARBA00022531"/>
    </source>
</evidence>
<dbReference type="GO" id="GO:0009535">
    <property type="term" value="C:chloroplast thylakoid membrane"/>
    <property type="evidence" value="ECO:0007669"/>
    <property type="project" value="UniProtKB-SubCell"/>
</dbReference>
<comment type="similarity">
    <text evidence="4">Belongs to the ACC deaminase/D-cysteine desulfhydrase family.</text>
</comment>
<keyword evidence="16" id="KW-1185">Reference proteome</keyword>
<dbReference type="InterPro" id="IPR005966">
    <property type="entry name" value="D-Cys_desShydrase"/>
</dbReference>
<evidence type="ECO:0000256" key="6">
    <source>
        <dbReference type="ARBA" id="ARBA00022528"/>
    </source>
</evidence>
<evidence type="ECO:0000256" key="12">
    <source>
        <dbReference type="ARBA" id="ARBA00023078"/>
    </source>
</evidence>
<evidence type="ECO:0000259" key="14">
    <source>
        <dbReference type="Pfam" id="PF00291"/>
    </source>
</evidence>
<dbReference type="FunFam" id="3.40.50.1100:FF:000037">
    <property type="entry name" value="Bifunctional D-cysteine desulfhydrase/1-aminocyclopropane-1-carboxylate deaminase, mitochondrial"/>
    <property type="match status" value="1"/>
</dbReference>
<dbReference type="OrthoDB" id="10266364at2759"/>
<evidence type="ECO:0000256" key="8">
    <source>
        <dbReference type="ARBA" id="ARBA00022640"/>
    </source>
</evidence>
<evidence type="ECO:0000256" key="5">
    <source>
        <dbReference type="ARBA" id="ARBA00010155"/>
    </source>
</evidence>
<dbReference type="Pfam" id="PF00291">
    <property type="entry name" value="PALP"/>
    <property type="match status" value="1"/>
</dbReference>
<dbReference type="GO" id="GO:0009538">
    <property type="term" value="C:photosystem I reaction center"/>
    <property type="evidence" value="ECO:0007669"/>
    <property type="project" value="InterPro"/>
</dbReference>
<comment type="similarity">
    <text evidence="5">Belongs to the psaH family.</text>
</comment>
<keyword evidence="9" id="KW-0812">Transmembrane</keyword>
<accession>A0A2P6V4H3</accession>
<organism evidence="15 16">
    <name type="scientific">Micractinium conductrix</name>
    <dbReference type="NCBI Taxonomy" id="554055"/>
    <lineage>
        <taxon>Eukaryota</taxon>
        <taxon>Viridiplantae</taxon>
        <taxon>Chlorophyta</taxon>
        <taxon>core chlorophytes</taxon>
        <taxon>Trebouxiophyceae</taxon>
        <taxon>Chlorellales</taxon>
        <taxon>Chlorellaceae</taxon>
        <taxon>Chlorella clade</taxon>
        <taxon>Micractinium</taxon>
    </lineage>
</organism>
<name>A0A2P6V4H3_9CHLO</name>
<keyword evidence="6" id="KW-0150">Chloroplast</keyword>
<feature type="domain" description="Tryptophan synthase beta chain-like PALP" evidence="14">
    <location>
        <begin position="32"/>
        <end position="341"/>
    </location>
</feature>
<dbReference type="EMBL" id="LHPF02000030">
    <property type="protein sequence ID" value="PSC68993.1"/>
    <property type="molecule type" value="Genomic_DNA"/>
</dbReference>
<comment type="cofactor">
    <cofactor evidence="1">
        <name>pyridoxal 5'-phosphate</name>
        <dbReference type="ChEBI" id="CHEBI:597326"/>
    </cofactor>
</comment>
<keyword evidence="8" id="KW-0934">Plastid</keyword>
<evidence type="ECO:0000256" key="11">
    <source>
        <dbReference type="ARBA" id="ARBA00022898"/>
    </source>
</evidence>
<sequence length="625" mass="66503">MAAAPQLFQLQPYSPPPWAAKLGLVPTQRYRLALLPTPIHPWPAPGVPPGCELHIKRDDLTGMQLSGNKVRKLEFLLAEALEKGHDSVITIGGIQSNHARATAVAARYLGLDCHLVLRNSRHLADADPGLVGNLLVERLVGAHVWQVTKEEYGRFGGAALGERLAEKLRSERGLNPFVIPVGGSSSMGCWGYVEMMHELEQQIAGQGFTDIAMACGSGGTTAGIALGNHLSGLGLRVHAYGVCDDEPYFYEFVDGLLAGMGAGREVVGADAAGMFRAVQAKGAGYALSREDELALVADVAAATGIILDPVYTGKAVHGLVSEMRAAPEQWRGRKVLFIHTGGLLGMYDKAAQLQPLVEESRRAQRLTVTMQAALSSKTCVAARPVQARAAARRTSAKRAAPVQAKYGEDSRYFDLSDLENSVGSWDMYGQEDKNRYNGLQSQFFENAAAGLTRREYLLGLVSVGAAGILVWGAKGSKDVKLPITTGPQQPAQALAALQLAAAAPAWADGGDFTLRSTPGTEALEDEYFETVPQGLAASDSSTAPRLGSLLEGPNGKKIQQCTRKCVPTCIRGGQGSPGLGPMSMRKEIVVFKDGYRSRSYCLSECTQVCALSINPPPAKAAEPAK</sequence>
<keyword evidence="12" id="KW-0793">Thylakoid</keyword>
<evidence type="ECO:0000256" key="10">
    <source>
        <dbReference type="ARBA" id="ARBA00022836"/>
    </source>
</evidence>
<gene>
    <name evidence="15" type="ORF">C2E20_7443</name>
</gene>
<evidence type="ECO:0000313" key="15">
    <source>
        <dbReference type="EMBL" id="PSC68993.1"/>
    </source>
</evidence>
<dbReference type="InterPro" id="IPR001926">
    <property type="entry name" value="TrpB-like_PALP"/>
</dbReference>
<keyword evidence="7" id="KW-0602">Photosynthesis</keyword>
<dbReference type="SUPFAM" id="SSF53686">
    <property type="entry name" value="Tryptophan synthase beta subunit-like PLP-dependent enzymes"/>
    <property type="match status" value="1"/>
</dbReference>
<dbReference type="Pfam" id="PF03244">
    <property type="entry name" value="PSI_PsaH"/>
    <property type="match status" value="1"/>
</dbReference>
<dbReference type="Proteomes" id="UP000239649">
    <property type="component" value="Unassembled WGS sequence"/>
</dbReference>
<evidence type="ECO:0000256" key="3">
    <source>
        <dbReference type="ARBA" id="ARBA00004581"/>
    </source>
</evidence>
<evidence type="ECO:0000256" key="1">
    <source>
        <dbReference type="ARBA" id="ARBA00001933"/>
    </source>
</evidence>
<keyword evidence="10" id="KW-0603">Photosystem I</keyword>
<keyword evidence="11" id="KW-0663">Pyridoxal phosphate</keyword>
<evidence type="ECO:0000256" key="4">
    <source>
        <dbReference type="ARBA" id="ARBA00008639"/>
    </source>
</evidence>
<dbReference type="InterPro" id="IPR004928">
    <property type="entry name" value="PSI_PsaH"/>
</dbReference>
<evidence type="ECO:0000256" key="13">
    <source>
        <dbReference type="ARBA" id="ARBA00023136"/>
    </source>
</evidence>
<comment type="function">
    <text evidence="2">Possible role could be the docking of the LHC I antenna complex to the core complex.</text>
</comment>
<dbReference type="PANTHER" id="PTHR43780">
    <property type="entry name" value="1-AMINOCYCLOPROPANE-1-CARBOXYLATE DEAMINASE-RELATED"/>
    <property type="match status" value="1"/>
</dbReference>
<dbReference type="STRING" id="554055.A0A2P6V4H3"/>
<protein>
    <submittedName>
        <fullName evidence="15">Pyridoxal phosphate</fullName>
    </submittedName>
</protein>
<dbReference type="AlphaFoldDB" id="A0A2P6V4H3"/>
<dbReference type="NCBIfam" id="TIGR01275">
    <property type="entry name" value="ACC_deam_rel"/>
    <property type="match status" value="1"/>
</dbReference>
<comment type="caution">
    <text evidence="15">The sequence shown here is derived from an EMBL/GenBank/DDBJ whole genome shotgun (WGS) entry which is preliminary data.</text>
</comment>
<evidence type="ECO:0000256" key="2">
    <source>
        <dbReference type="ARBA" id="ARBA00002502"/>
    </source>
</evidence>
<dbReference type="PANTHER" id="PTHR43780:SF2">
    <property type="entry name" value="1-AMINOCYCLOPROPANE-1-CARBOXYLATE DEAMINASE-RELATED"/>
    <property type="match status" value="1"/>
</dbReference>
<proteinExistence type="inferred from homology"/>
<keyword evidence="13" id="KW-0472">Membrane</keyword>
<dbReference type="InterPro" id="IPR027278">
    <property type="entry name" value="ACCD_DCysDesulf"/>
</dbReference>
<evidence type="ECO:0000313" key="16">
    <source>
        <dbReference type="Proteomes" id="UP000239649"/>
    </source>
</evidence>
<dbReference type="GO" id="GO:0019148">
    <property type="term" value="F:D-cysteine desulfhydrase activity"/>
    <property type="evidence" value="ECO:0007669"/>
    <property type="project" value="TreeGrafter"/>
</dbReference>